<dbReference type="EMBL" id="JACYCD010000122">
    <property type="protein sequence ID" value="KAF8702306.1"/>
    <property type="molecule type" value="Genomic_DNA"/>
</dbReference>
<sequence>MVWTQGLRSANEHGVQSEIFDESRMFSFEVEKSTEQEEDAIAMTGFKVKHDSKIMPTFKVSSKTCLIPGEEKAGIMTAALEPSIGSTARPIFLGELTGDQLRILAEHGLREAYSTPFIRYEKQMEEEEKGRNREYEESIQKMKDSMKQDERQLKRFISLSVRDCYSDLYPSLWISGFTPDNESLNWGHLREKYIELENVPQSIRKNLAVGNIDDPEFKDLKLAWHTIQDYLLQDPTPSPALQAEFIAEVLGSPSDGEWTVVTKGKGSKHAPKLSWKGVKKVVFDFFGYKAKPPATLLSDMEFIRALRSLADKFPVTSALTDRITTCLKTYLSTLSERLVKSCLEKVEEEEERRLKDLIDRQRQHQFRTESSATERRLLNDLRVAMASNNPLRINSIEKENAYRATKFRVRTEHTVERGPRMVYTIYPLELTERDVRKCRANERHIPEPELSSKQIFKFELREGQVIKFIHLVRDKCLVIIAGPSQFDLYIEDNLRLPRVIAQNHPKRSFKYDRLGDLSQCRFAFDESTRLLALFHNSDTKGPELTMFGFDETFTNVHLRGSPFVLKDWYENEVHVDRICFVTGTEEICLIETSGQARVLSMVTLNFRPASIQISGRILDAFSAPDGSCLLVLVMEEPNTSAGQKLLVFHWASFGATQNGINPIVLPPSTFGRVITSLEGRNRIHIIFFFQETMEIVSTVLQIKQKTTEFSFRSNQAAPTTASTETVNNCLVDCHMDVWTRFPVAPAVIRSKLFSLGRESRKLVFASASSMVPMNSYFSRMITKFERTTCKPINAELKLTYVAVFSDPLHILVQTTQCSRYQLGGFIAELMCLIPLHLVIAKDNRFIPLKDGVCDPEYERSLLGADVPAIIDSLSIGWYESLFQSYMANKPVKVVSSMGEQSVGKSYCLNHFADTSFAGSAMRTTEGVWLSCTPTDDYLLVSLDFEGFHSIERTPQEDALLVLFNTAISNLVLFRNNFAFSRDIAGLFQSFQSSAMVLDPDSSPSLFNSTLAIIIKDVTDSDSKDIVKEWFQRIVQKEQEQNFISRLHRGKVQIIPWPVINSSSFYTLFNHLRRYLDGQPVTHTSGGIFLHNMKTMMAKIKANDWSSLDQNLATHRAQQINKGLNIALSQGSADTDTHMPLKNLDTDEDLPINGPSIVFFVPDASATAVSGDDTEKENALENLINFCLAGSNIGSRHIVGDAAYIRLIQEQLFKFLEQRLEYVRSWVQQFNFVQKPVLLVTIVASDRTDI</sequence>
<dbReference type="InterPro" id="IPR015894">
    <property type="entry name" value="Guanylate-bd_N"/>
</dbReference>
<dbReference type="SUPFAM" id="SSF52540">
    <property type="entry name" value="P-loop containing nucleoside triphosphate hydrolases"/>
    <property type="match status" value="1"/>
</dbReference>
<feature type="coiled-coil region" evidence="1">
    <location>
        <begin position="125"/>
        <end position="152"/>
    </location>
</feature>
<feature type="non-terminal residue" evidence="3">
    <location>
        <position position="1"/>
    </location>
</feature>
<dbReference type="OrthoDB" id="2343366at2759"/>
<evidence type="ECO:0000313" key="4">
    <source>
        <dbReference type="Proteomes" id="UP000602905"/>
    </source>
</evidence>
<dbReference type="GO" id="GO:0003924">
    <property type="term" value="F:GTPase activity"/>
    <property type="evidence" value="ECO:0007669"/>
    <property type="project" value="InterPro"/>
</dbReference>
<reference evidence="3" key="1">
    <citation type="submission" date="2020-09" db="EMBL/GenBank/DDBJ databases">
        <title>Comparative genome analyses of four rice-infecting Rhizoctonia solani isolates reveal extensive enrichment of homogalacturonan modification genes.</title>
        <authorList>
            <person name="Lee D.-Y."/>
            <person name="Jeon J."/>
            <person name="Kim K.-T."/>
            <person name="Cheong K."/>
            <person name="Song H."/>
            <person name="Choi G."/>
            <person name="Ko J."/>
            <person name="Opiyo S.O."/>
            <person name="Zuo S."/>
            <person name="Madhav S."/>
            <person name="Lee Y.-H."/>
            <person name="Wang G.-L."/>
        </authorList>
    </citation>
    <scope>NUCLEOTIDE SEQUENCE</scope>
    <source>
        <strain evidence="3">AG1-IA WGL</strain>
    </source>
</reference>
<dbReference type="PANTHER" id="PTHR22796">
    <property type="entry name" value="URG4-RELATED"/>
    <property type="match status" value="1"/>
</dbReference>
<gene>
    <name evidence="3" type="ORF">RHS03_06379</name>
</gene>
<feature type="domain" description="Guanylate-binding protein N-terminal" evidence="2">
    <location>
        <begin position="886"/>
        <end position="965"/>
    </location>
</feature>
<dbReference type="InterPro" id="IPR027417">
    <property type="entry name" value="P-loop_NTPase"/>
</dbReference>
<dbReference type="PANTHER" id="PTHR22796:SF1">
    <property type="entry name" value="VWFA DOMAIN-CONTAINING PROTEIN"/>
    <property type="match status" value="1"/>
</dbReference>
<evidence type="ECO:0000313" key="3">
    <source>
        <dbReference type="EMBL" id="KAF8702306.1"/>
    </source>
</evidence>
<evidence type="ECO:0000256" key="1">
    <source>
        <dbReference type="SAM" id="Coils"/>
    </source>
</evidence>
<proteinExistence type="predicted"/>
<organism evidence="3 4">
    <name type="scientific">Rhizoctonia solani</name>
    <dbReference type="NCBI Taxonomy" id="456999"/>
    <lineage>
        <taxon>Eukaryota</taxon>
        <taxon>Fungi</taxon>
        <taxon>Dikarya</taxon>
        <taxon>Basidiomycota</taxon>
        <taxon>Agaricomycotina</taxon>
        <taxon>Agaricomycetes</taxon>
        <taxon>Cantharellales</taxon>
        <taxon>Ceratobasidiaceae</taxon>
        <taxon>Rhizoctonia</taxon>
    </lineage>
</organism>
<name>A0A8H7HMV4_9AGAM</name>
<accession>A0A8H7HMV4</accession>
<dbReference type="Proteomes" id="UP000602905">
    <property type="component" value="Unassembled WGS sequence"/>
</dbReference>
<evidence type="ECO:0000259" key="2">
    <source>
        <dbReference type="Pfam" id="PF02263"/>
    </source>
</evidence>
<dbReference type="Pfam" id="PF02263">
    <property type="entry name" value="GBP"/>
    <property type="match status" value="1"/>
</dbReference>
<dbReference type="GO" id="GO:0005525">
    <property type="term" value="F:GTP binding"/>
    <property type="evidence" value="ECO:0007669"/>
    <property type="project" value="InterPro"/>
</dbReference>
<dbReference type="Gene3D" id="3.40.50.300">
    <property type="entry name" value="P-loop containing nucleotide triphosphate hydrolases"/>
    <property type="match status" value="1"/>
</dbReference>
<comment type="caution">
    <text evidence="3">The sequence shown here is derived from an EMBL/GenBank/DDBJ whole genome shotgun (WGS) entry which is preliminary data.</text>
</comment>
<dbReference type="AlphaFoldDB" id="A0A8H7HMV4"/>
<keyword evidence="1" id="KW-0175">Coiled coil</keyword>
<protein>
    <recommendedName>
        <fullName evidence="2">Guanylate-binding protein N-terminal domain-containing protein</fullName>
    </recommendedName>
</protein>